<organism evidence="2 3">
    <name type="scientific">Thermothielavioides terrestris (strain ATCC 38088 / NRRL 8126)</name>
    <name type="common">Thielavia terrestris</name>
    <dbReference type="NCBI Taxonomy" id="578455"/>
    <lineage>
        <taxon>Eukaryota</taxon>
        <taxon>Fungi</taxon>
        <taxon>Dikarya</taxon>
        <taxon>Ascomycota</taxon>
        <taxon>Pezizomycotina</taxon>
        <taxon>Sordariomycetes</taxon>
        <taxon>Sordariomycetidae</taxon>
        <taxon>Sordariales</taxon>
        <taxon>Chaetomiaceae</taxon>
        <taxon>Thermothielavioides</taxon>
        <taxon>Thermothielavioides terrestris</taxon>
    </lineage>
</organism>
<sequence>MKQSRPSNTEPGPWLGSSHTSQDPERQAAKRKRSREKPSKPSKLSQPRKPSKTSQNTTAKPSPVSIPLSLPVLAWFPARPGPRFVVLRAAEGLELPTCATWQCHKIVSGGTRIRRHSSRALAKKLGLSLSRSLPADHADHVCSRLRPSLLSKSRHVPDFDWLLA</sequence>
<dbReference type="RefSeq" id="XP_003656251.1">
    <property type="nucleotide sequence ID" value="XM_003656203.1"/>
</dbReference>
<gene>
    <name evidence="2" type="ORF">THITE_2120677</name>
</gene>
<name>G2RD80_THETT</name>
<keyword evidence="3" id="KW-1185">Reference proteome</keyword>
<feature type="compositionally biased region" description="Polar residues" evidence="1">
    <location>
        <begin position="1"/>
        <end position="10"/>
    </location>
</feature>
<accession>G2RD80</accession>
<dbReference type="EMBL" id="CP003013">
    <property type="protein sequence ID" value="AEO69915.1"/>
    <property type="molecule type" value="Genomic_DNA"/>
</dbReference>
<proteinExistence type="predicted"/>
<feature type="region of interest" description="Disordered" evidence="1">
    <location>
        <begin position="1"/>
        <end position="65"/>
    </location>
</feature>
<protein>
    <submittedName>
        <fullName evidence="2">Uncharacterized protein</fullName>
    </submittedName>
</protein>
<evidence type="ECO:0000313" key="2">
    <source>
        <dbReference type="EMBL" id="AEO69915.1"/>
    </source>
</evidence>
<dbReference type="GeneID" id="11522759"/>
<dbReference type="AlphaFoldDB" id="G2RD80"/>
<dbReference type="HOGENOM" id="CLU_1620216_0_0_1"/>
<dbReference type="KEGG" id="ttt:THITE_2120677"/>
<evidence type="ECO:0000256" key="1">
    <source>
        <dbReference type="SAM" id="MobiDB-lite"/>
    </source>
</evidence>
<reference evidence="2 3" key="1">
    <citation type="journal article" date="2011" name="Nat. Biotechnol.">
        <title>Comparative genomic analysis of the thermophilic biomass-degrading fungi Myceliophthora thermophila and Thielavia terrestris.</title>
        <authorList>
            <person name="Berka R.M."/>
            <person name="Grigoriev I.V."/>
            <person name="Otillar R."/>
            <person name="Salamov A."/>
            <person name="Grimwood J."/>
            <person name="Reid I."/>
            <person name="Ishmael N."/>
            <person name="John T."/>
            <person name="Darmond C."/>
            <person name="Moisan M.-C."/>
            <person name="Henrissat B."/>
            <person name="Coutinho P.M."/>
            <person name="Lombard V."/>
            <person name="Natvig D.O."/>
            <person name="Lindquist E."/>
            <person name="Schmutz J."/>
            <person name="Lucas S."/>
            <person name="Harris P."/>
            <person name="Powlowski J."/>
            <person name="Bellemare A."/>
            <person name="Taylor D."/>
            <person name="Butler G."/>
            <person name="de Vries R.P."/>
            <person name="Allijn I.E."/>
            <person name="van den Brink J."/>
            <person name="Ushinsky S."/>
            <person name="Storms R."/>
            <person name="Powell A.J."/>
            <person name="Paulsen I.T."/>
            <person name="Elbourne L.D.H."/>
            <person name="Baker S.E."/>
            <person name="Magnuson J."/>
            <person name="LaBoissiere S."/>
            <person name="Clutterbuck A.J."/>
            <person name="Martinez D."/>
            <person name="Wogulis M."/>
            <person name="de Leon A.L."/>
            <person name="Rey M.W."/>
            <person name="Tsang A."/>
        </authorList>
    </citation>
    <scope>NUCLEOTIDE SEQUENCE [LARGE SCALE GENOMIC DNA]</scope>
    <source>
        <strain evidence="3">ATCC 38088 / NRRL 8126</strain>
    </source>
</reference>
<evidence type="ECO:0000313" key="3">
    <source>
        <dbReference type="Proteomes" id="UP000008181"/>
    </source>
</evidence>
<dbReference type="Proteomes" id="UP000008181">
    <property type="component" value="Chromosome 5"/>
</dbReference>